<protein>
    <submittedName>
        <fullName evidence="2">Uncharacterized protein</fullName>
    </submittedName>
</protein>
<reference evidence="3" key="1">
    <citation type="journal article" date="2016" name="Nature">
        <title>Genome evolution in the allotetraploid frog Xenopus laevis.</title>
        <authorList>
            <person name="Session A.M."/>
            <person name="Uno Y."/>
            <person name="Kwon T."/>
            <person name="Chapman J.A."/>
            <person name="Toyoda A."/>
            <person name="Takahashi S."/>
            <person name="Fukui A."/>
            <person name="Hikosaka A."/>
            <person name="Suzuki A."/>
            <person name="Kondo M."/>
            <person name="van Heeringen S.J."/>
            <person name="Quigley I."/>
            <person name="Heinz S."/>
            <person name="Ogino H."/>
            <person name="Ochi H."/>
            <person name="Hellsten U."/>
            <person name="Lyons J.B."/>
            <person name="Simakov O."/>
            <person name="Putnam N."/>
            <person name="Stites J."/>
            <person name="Kuroki Y."/>
            <person name="Tanaka T."/>
            <person name="Michiue T."/>
            <person name="Watanabe M."/>
            <person name="Bogdanovic O."/>
            <person name="Lister R."/>
            <person name="Georgiou G."/>
            <person name="Paranjpe S.S."/>
            <person name="van Kruijsbergen I."/>
            <person name="Shu S."/>
            <person name="Carlson J."/>
            <person name="Kinoshita T."/>
            <person name="Ohta Y."/>
            <person name="Mawaribuchi S."/>
            <person name="Jenkins J."/>
            <person name="Grimwood J."/>
            <person name="Schmutz J."/>
            <person name="Mitros T."/>
            <person name="Mozaffari S.V."/>
            <person name="Suzuki Y."/>
            <person name="Haramoto Y."/>
            <person name="Yamamoto T.S."/>
            <person name="Takagi C."/>
            <person name="Heald R."/>
            <person name="Miller K."/>
            <person name="Haudenschild C."/>
            <person name="Kitzman J."/>
            <person name="Nakayama T."/>
            <person name="Izutsu Y."/>
            <person name="Robert J."/>
            <person name="Fortriede J."/>
            <person name="Burns K."/>
            <person name="Lotay V."/>
            <person name="Karimi K."/>
            <person name="Yasuoka Y."/>
            <person name="Dichmann D.S."/>
            <person name="Flajnik M.F."/>
            <person name="Houston D.W."/>
            <person name="Shendure J."/>
            <person name="DuPasquier L."/>
            <person name="Vize P.D."/>
            <person name="Zorn A.M."/>
            <person name="Ito M."/>
            <person name="Marcotte E.M."/>
            <person name="Wallingford J.B."/>
            <person name="Ito Y."/>
            <person name="Asashima M."/>
            <person name="Ueno N."/>
            <person name="Matsuda Y."/>
            <person name="Veenstra G.J."/>
            <person name="Fujiyama A."/>
            <person name="Harland R.M."/>
            <person name="Taira M."/>
            <person name="Rokhsar D.S."/>
        </authorList>
    </citation>
    <scope>NUCLEOTIDE SEQUENCE [LARGE SCALE GENOMIC DNA]</scope>
    <source>
        <strain evidence="3">J</strain>
    </source>
</reference>
<accession>A0A974C0A9</accession>
<proteinExistence type="predicted"/>
<evidence type="ECO:0000313" key="3">
    <source>
        <dbReference type="Proteomes" id="UP000694892"/>
    </source>
</evidence>
<dbReference type="AlphaFoldDB" id="A0A974C0A9"/>
<feature type="compositionally biased region" description="Polar residues" evidence="1">
    <location>
        <begin position="1"/>
        <end position="16"/>
    </location>
</feature>
<feature type="region of interest" description="Disordered" evidence="1">
    <location>
        <begin position="1"/>
        <end position="40"/>
    </location>
</feature>
<dbReference type="Proteomes" id="UP000694892">
    <property type="component" value="Chromosome 9_10L"/>
</dbReference>
<organism evidence="2 3">
    <name type="scientific">Xenopus laevis</name>
    <name type="common">African clawed frog</name>
    <dbReference type="NCBI Taxonomy" id="8355"/>
    <lineage>
        <taxon>Eukaryota</taxon>
        <taxon>Metazoa</taxon>
        <taxon>Chordata</taxon>
        <taxon>Craniata</taxon>
        <taxon>Vertebrata</taxon>
        <taxon>Euteleostomi</taxon>
        <taxon>Amphibia</taxon>
        <taxon>Batrachia</taxon>
        <taxon>Anura</taxon>
        <taxon>Pipoidea</taxon>
        <taxon>Pipidae</taxon>
        <taxon>Xenopodinae</taxon>
        <taxon>Xenopus</taxon>
        <taxon>Xenopus</taxon>
    </lineage>
</organism>
<gene>
    <name evidence="2" type="ORF">XELAEV_18045376mg</name>
</gene>
<evidence type="ECO:0000256" key="1">
    <source>
        <dbReference type="SAM" id="MobiDB-lite"/>
    </source>
</evidence>
<sequence>MNATSSSSKDQNSQIPRDTIHAHDNAKTSSGSPHSPYNQFPVLTATQHQGQQIFFWVPRVQIRAVYPYATAKYVAKLGADSSPNNQTAKPTTKKLQQESLQLFTHSRMGGGSSTLSYHGGGCNLSTDGEARVGHPYTKLEC</sequence>
<dbReference type="EMBL" id="CM004482">
    <property type="protein sequence ID" value="OCT64273.1"/>
    <property type="molecule type" value="Genomic_DNA"/>
</dbReference>
<feature type="compositionally biased region" description="Polar residues" evidence="1">
    <location>
        <begin position="27"/>
        <end position="38"/>
    </location>
</feature>
<evidence type="ECO:0000313" key="2">
    <source>
        <dbReference type="EMBL" id="OCT64273.1"/>
    </source>
</evidence>
<name>A0A974C0A9_XENLA</name>